<dbReference type="GO" id="GO:0003727">
    <property type="term" value="F:single-stranded RNA binding"/>
    <property type="evidence" value="ECO:0007669"/>
    <property type="project" value="InterPro"/>
</dbReference>
<dbReference type="KEGG" id="blep:AL038_07410"/>
<dbReference type="PROSITE" id="PS50889">
    <property type="entry name" value="S4"/>
    <property type="match status" value="1"/>
</dbReference>
<protein>
    <recommendedName>
        <fullName evidence="4">Heat shock protein 15</fullName>
    </recommendedName>
</protein>
<evidence type="ECO:0000256" key="1">
    <source>
        <dbReference type="ARBA" id="ARBA00008396"/>
    </source>
</evidence>
<evidence type="ECO:0000313" key="7">
    <source>
        <dbReference type="EMBL" id="AUI70212.1"/>
    </source>
</evidence>
<dbReference type="Pfam" id="PF01479">
    <property type="entry name" value="S4"/>
    <property type="match status" value="1"/>
</dbReference>
<name>A0A2N9YI58_9GAMM</name>
<dbReference type="STRING" id="288004.AL038_07410"/>
<keyword evidence="2 4" id="KW-0694">RNA-binding</keyword>
<dbReference type="InterPro" id="IPR036986">
    <property type="entry name" value="S4_RNA-bd_sf"/>
</dbReference>
<proteinExistence type="inferred from homology"/>
<evidence type="ECO:0000313" key="8">
    <source>
        <dbReference type="Proteomes" id="UP000234271"/>
    </source>
</evidence>
<dbReference type="CDD" id="cd00165">
    <property type="entry name" value="S4"/>
    <property type="match status" value="1"/>
</dbReference>
<feature type="region of interest" description="Disordered" evidence="5">
    <location>
        <begin position="97"/>
        <end position="139"/>
    </location>
</feature>
<keyword evidence="8" id="KW-1185">Reference proteome</keyword>
<dbReference type="OrthoDB" id="9797176at2"/>
<organism evidence="7 8">
    <name type="scientific">Beggiatoa leptomitoformis</name>
    <dbReference type="NCBI Taxonomy" id="288004"/>
    <lineage>
        <taxon>Bacteria</taxon>
        <taxon>Pseudomonadati</taxon>
        <taxon>Pseudomonadota</taxon>
        <taxon>Gammaproteobacteria</taxon>
        <taxon>Thiotrichales</taxon>
        <taxon>Thiotrichaceae</taxon>
        <taxon>Beggiatoa</taxon>
    </lineage>
</organism>
<sequence length="139" mass="16433">MHDKDDETDDKVRLDKWLWAARFFKTRSLAIEAINGGKVHINQHRTKPAKEVHIGDELRIQQGYAERTVIIKGLLKQRRPASEAVLLYEETADSLQKRQTMQEHHHLELLTRPTRAGRPTKRDRRLIHHFTQDDDRKKT</sequence>
<evidence type="ECO:0000256" key="4">
    <source>
        <dbReference type="PIRNR" id="PIRNR016821"/>
    </source>
</evidence>
<dbReference type="GO" id="GO:0003677">
    <property type="term" value="F:DNA binding"/>
    <property type="evidence" value="ECO:0007669"/>
    <property type="project" value="UniProtKB-KW"/>
</dbReference>
<dbReference type="PIRSF" id="PIRSF016821">
    <property type="entry name" value="HSP15"/>
    <property type="match status" value="1"/>
</dbReference>
<evidence type="ECO:0000256" key="2">
    <source>
        <dbReference type="ARBA" id="ARBA00022884"/>
    </source>
</evidence>
<dbReference type="SMART" id="SM00363">
    <property type="entry name" value="S4"/>
    <property type="match status" value="1"/>
</dbReference>
<dbReference type="InterPro" id="IPR025708">
    <property type="entry name" value="HSP15"/>
</dbReference>
<feature type="domain" description="RNA-binding S4" evidence="6">
    <location>
        <begin position="12"/>
        <end position="76"/>
    </location>
</feature>
<evidence type="ECO:0000256" key="5">
    <source>
        <dbReference type="SAM" id="MobiDB-lite"/>
    </source>
</evidence>
<dbReference type="EMBL" id="CP018889">
    <property type="protein sequence ID" value="AUI70212.1"/>
    <property type="molecule type" value="Genomic_DNA"/>
</dbReference>
<dbReference type="GO" id="GO:0034605">
    <property type="term" value="P:cellular response to heat"/>
    <property type="evidence" value="ECO:0007669"/>
    <property type="project" value="InterPro"/>
</dbReference>
<evidence type="ECO:0000256" key="3">
    <source>
        <dbReference type="ARBA" id="ARBA00023125"/>
    </source>
</evidence>
<evidence type="ECO:0000259" key="6">
    <source>
        <dbReference type="SMART" id="SM00363"/>
    </source>
</evidence>
<reference evidence="8" key="1">
    <citation type="submission" date="2016-12" db="EMBL/GenBank/DDBJ databases">
        <title>Complete Genome Sequence of Beggiatoa leptomitiformis D-401.</title>
        <authorList>
            <person name="Fomenkov A."/>
            <person name="Vincze T."/>
            <person name="Grabovich M."/>
            <person name="Anton B.P."/>
            <person name="Dubinina G."/>
            <person name="Orlova M."/>
            <person name="Belousova E."/>
            <person name="Roberts R.J."/>
        </authorList>
    </citation>
    <scope>NUCLEOTIDE SEQUENCE [LARGE SCALE GENOMIC DNA]</scope>
    <source>
        <strain evidence="8">D-401</strain>
    </source>
</reference>
<dbReference type="GO" id="GO:0043023">
    <property type="term" value="F:ribosomal large subunit binding"/>
    <property type="evidence" value="ECO:0007669"/>
    <property type="project" value="InterPro"/>
</dbReference>
<dbReference type="RefSeq" id="WP_062151194.1">
    <property type="nucleotide sequence ID" value="NZ_CP012373.2"/>
</dbReference>
<gene>
    <name evidence="7" type="ORF">BLE401_16905</name>
</gene>
<comment type="similarity">
    <text evidence="1 4">Belongs to the HSP15 family.</text>
</comment>
<feature type="compositionally biased region" description="Basic and acidic residues" evidence="5">
    <location>
        <begin position="100"/>
        <end position="109"/>
    </location>
</feature>
<feature type="compositionally biased region" description="Basic residues" evidence="5">
    <location>
        <begin position="118"/>
        <end position="128"/>
    </location>
</feature>
<dbReference type="SUPFAM" id="SSF55174">
    <property type="entry name" value="Alpha-L RNA-binding motif"/>
    <property type="match status" value="1"/>
</dbReference>
<accession>A0A2N9YI58</accession>
<feature type="compositionally biased region" description="Basic and acidic residues" evidence="5">
    <location>
        <begin position="130"/>
        <end position="139"/>
    </location>
</feature>
<dbReference type="AlphaFoldDB" id="A0A2N9YI58"/>
<dbReference type="InterPro" id="IPR002942">
    <property type="entry name" value="S4_RNA-bd"/>
</dbReference>
<keyword evidence="3 4" id="KW-0238">DNA-binding</keyword>
<dbReference type="Gene3D" id="3.10.290.10">
    <property type="entry name" value="RNA-binding S4 domain"/>
    <property type="match status" value="1"/>
</dbReference>
<dbReference type="Proteomes" id="UP000234271">
    <property type="component" value="Chromosome"/>
</dbReference>